<sequence length="689" mass="80724">MWVDFIEQTKSFKVSINNYFYYLDKIKKLFTYFNDLRKHILKKYVYTINHKRIAINYLYFSMVTGLSGAALATMIRLELAHPGSPFFKGDSLRYLQVITAHGLIMVFFVVVPILFGGFANFLIPYHVGSKDVAYPRLNSIGFWIQPCGYILLAKIGFLRPQFWRYYDKTSFSFPFLEKIKYNQYKEYKNDYLFYLDFLKKEISDDHSFFWKARKVIKLPQYSIFSFVPLKLMMWKTMINYPESFWYAASRVVQSRRKKVFVTKCSARTLTTAGWTFITPFSSNVKYTGIGSQDILILSVVFAGISTTISFTNLLITRRTLAMPGMRHRRVLMPFITISIFLTLRMLATITPVLGAAVIMMAFDRHWQTTFFEYAYGGDPILSQHLFWFFGHPEVYVLIIPTFGFINMIVPHNNTRRVASKHHMIWAIYVMAYMGYLVWGHHMYLVGLDHRSRTMYSTITIMISMPATIKVVNWTLSLVNGALKIDLPFLFSMSFLLLFLVAGFTGMWLSHVSLNVSMHDTFYVVAHFHIMLSGAAVTAIFSGFYYYFNALFGIKFSRMFGYMHLIYYSGGQWVTFVPQFYLGFSGMPRRIHDYPVVFMGWHSMSTTGHFITLIGIMFFFLMIFDSHIERRACTSTTLGLPRWYKRISYYIFKIRYLQHNKSKMNGIPGSTVRLMLINRHFTEFEVYSKN</sequence>
<name>Q09F00_TETPI</name>
<dbReference type="PANTHER" id="PTHR10422:SF18">
    <property type="entry name" value="CYTOCHROME C OXIDASE SUBUNIT 1"/>
    <property type="match status" value="1"/>
</dbReference>
<evidence type="ECO:0000256" key="2">
    <source>
        <dbReference type="ARBA" id="ARBA00022692"/>
    </source>
</evidence>
<organism evidence="8">
    <name type="scientific">Tetrahymena pigmentosa</name>
    <dbReference type="NCBI Taxonomy" id="5907"/>
    <lineage>
        <taxon>Eukaryota</taxon>
        <taxon>Sar</taxon>
        <taxon>Alveolata</taxon>
        <taxon>Ciliophora</taxon>
        <taxon>Intramacronucleata</taxon>
        <taxon>Oligohymenophorea</taxon>
        <taxon>Hymenostomatida</taxon>
        <taxon>Tetrahymenina</taxon>
        <taxon>Tetrahymenidae</taxon>
        <taxon>Tetrahymena</taxon>
    </lineage>
</organism>
<dbReference type="InterPro" id="IPR023615">
    <property type="entry name" value="Cyt_c_Oxase_su1_BS"/>
</dbReference>
<comment type="pathway">
    <text evidence="5">Energy metabolism; oxidative phosphorylation.</text>
</comment>
<dbReference type="InterPro" id="IPR036927">
    <property type="entry name" value="Cyt_c_oxase-like_su1_sf"/>
</dbReference>
<evidence type="ECO:0000259" key="7">
    <source>
        <dbReference type="PROSITE" id="PS50855"/>
    </source>
</evidence>
<feature type="transmembrane region" description="Helical" evidence="6">
    <location>
        <begin position="335"/>
        <end position="362"/>
    </location>
</feature>
<dbReference type="CDD" id="cd00919">
    <property type="entry name" value="Heme_Cu_Oxidase_I"/>
    <property type="match status" value="1"/>
</dbReference>
<comment type="catalytic activity">
    <reaction evidence="5">
        <text>4 Fe(II)-[cytochrome c] + O2 + 8 H(+)(in) = 4 Fe(III)-[cytochrome c] + 2 H2O + 4 H(+)(out)</text>
        <dbReference type="Rhea" id="RHEA:11436"/>
        <dbReference type="Rhea" id="RHEA-COMP:10350"/>
        <dbReference type="Rhea" id="RHEA-COMP:14399"/>
        <dbReference type="ChEBI" id="CHEBI:15377"/>
        <dbReference type="ChEBI" id="CHEBI:15378"/>
        <dbReference type="ChEBI" id="CHEBI:15379"/>
        <dbReference type="ChEBI" id="CHEBI:29033"/>
        <dbReference type="ChEBI" id="CHEBI:29034"/>
        <dbReference type="EC" id="7.1.1.9"/>
    </reaction>
</comment>
<keyword evidence="5" id="KW-0999">Mitochondrion inner membrane</keyword>
<keyword evidence="5" id="KW-0249">Electron transport</keyword>
<dbReference type="PROSITE" id="PS50855">
    <property type="entry name" value="COX1"/>
    <property type="match status" value="1"/>
</dbReference>
<proteinExistence type="inferred from homology"/>
<keyword evidence="5" id="KW-0349">Heme</keyword>
<feature type="transmembrane region" description="Helical" evidence="6">
    <location>
        <begin position="294"/>
        <end position="315"/>
    </location>
</feature>
<dbReference type="PANTHER" id="PTHR10422">
    <property type="entry name" value="CYTOCHROME C OXIDASE SUBUNIT 1"/>
    <property type="match status" value="1"/>
</dbReference>
<protein>
    <recommendedName>
        <fullName evidence="5">Cytochrome c oxidase subunit 1</fullName>
        <ecNumber evidence="5">7.1.1.9</ecNumber>
    </recommendedName>
</protein>
<gene>
    <name evidence="8" type="primary">cox1</name>
</gene>
<dbReference type="AlphaFoldDB" id="Q09F00"/>
<dbReference type="GO" id="GO:0046872">
    <property type="term" value="F:metal ion binding"/>
    <property type="evidence" value="ECO:0007669"/>
    <property type="project" value="UniProtKB-KW"/>
</dbReference>
<comment type="similarity">
    <text evidence="5">Belongs to the heme-copper respiratory oxidase family.</text>
</comment>
<dbReference type="Pfam" id="PF00115">
    <property type="entry name" value="COX1"/>
    <property type="match status" value="2"/>
</dbReference>
<evidence type="ECO:0000256" key="5">
    <source>
        <dbReference type="RuleBase" id="RU000369"/>
    </source>
</evidence>
<comment type="subcellular location">
    <subcellularLocation>
        <location evidence="1">Membrane</location>
        <topology evidence="1">Multi-pass membrane protein</topology>
    </subcellularLocation>
    <subcellularLocation>
        <location evidence="5">Mitochondrion inner membrane</location>
        <topology evidence="5">Multi-pass membrane protein</topology>
    </subcellularLocation>
</comment>
<evidence type="ECO:0000256" key="6">
    <source>
        <dbReference type="SAM" id="Phobius"/>
    </source>
</evidence>
<dbReference type="PRINTS" id="PR01165">
    <property type="entry name" value="CYCOXIDASEI"/>
</dbReference>
<dbReference type="EC" id="7.1.1.9" evidence="5"/>
<feature type="transmembrane region" description="Helical" evidence="6">
    <location>
        <begin position="600"/>
        <end position="623"/>
    </location>
</feature>
<dbReference type="InterPro" id="IPR000883">
    <property type="entry name" value="Cyt_C_Oxase_1"/>
</dbReference>
<feature type="transmembrane region" description="Helical" evidence="6">
    <location>
        <begin position="394"/>
        <end position="411"/>
    </location>
</feature>
<geneLocation type="mitochondrion" evidence="8"/>
<dbReference type="RefSeq" id="YP_740842.1">
    <property type="nucleotide sequence ID" value="NC_008339.1"/>
</dbReference>
<keyword evidence="5" id="KW-0479">Metal-binding</keyword>
<dbReference type="GO" id="GO:0015990">
    <property type="term" value="P:electron transport coupled proton transport"/>
    <property type="evidence" value="ECO:0007669"/>
    <property type="project" value="TreeGrafter"/>
</dbReference>
<dbReference type="GO" id="GO:0020037">
    <property type="term" value="F:heme binding"/>
    <property type="evidence" value="ECO:0007669"/>
    <property type="project" value="InterPro"/>
</dbReference>
<keyword evidence="5" id="KW-0679">Respiratory chain</keyword>
<keyword evidence="5" id="KW-0186">Copper</keyword>
<evidence type="ECO:0000256" key="1">
    <source>
        <dbReference type="ARBA" id="ARBA00004141"/>
    </source>
</evidence>
<dbReference type="Gene3D" id="1.20.210.10">
    <property type="entry name" value="Cytochrome c oxidase-like, subunit I domain"/>
    <property type="match status" value="2"/>
</dbReference>
<dbReference type="EMBL" id="DQ927305">
    <property type="protein sequence ID" value="ABI51751.1"/>
    <property type="molecule type" value="Genomic_DNA"/>
</dbReference>
<reference evidence="8" key="1">
    <citation type="journal article" date="2007" name="PLoS ONE">
        <title>Complete mitochondrial genome sequence of three tetrahymena species reveals mutation hot spots and accelerated nonsynonymous substitutions in Ymf genes.</title>
        <authorList>
            <person name="Moradian M.M."/>
            <person name="Beglaryan D."/>
            <person name="Skozylas J.M."/>
            <person name="Kerikorian V."/>
        </authorList>
    </citation>
    <scope>NUCLEOTIDE SEQUENCE</scope>
    <source>
        <strain evidence="8">UM1060</strain>
    </source>
</reference>
<feature type="transmembrane region" description="Helical" evidence="6">
    <location>
        <begin position="97"/>
        <end position="123"/>
    </location>
</feature>
<keyword evidence="4 5" id="KW-0472">Membrane</keyword>
<dbReference type="GeneID" id="4271530"/>
<keyword evidence="5 8" id="KW-0496">Mitochondrion</keyword>
<dbReference type="InterPro" id="IPR023616">
    <property type="entry name" value="Cyt_c_oxase-like_su1_dom"/>
</dbReference>
<feature type="transmembrane region" description="Helical" evidence="6">
    <location>
        <begin position="520"/>
        <end position="547"/>
    </location>
</feature>
<dbReference type="GO" id="GO:0005743">
    <property type="term" value="C:mitochondrial inner membrane"/>
    <property type="evidence" value="ECO:0007669"/>
    <property type="project" value="UniProtKB-SubCell"/>
</dbReference>
<dbReference type="PROSITE" id="PS00077">
    <property type="entry name" value="COX1_CUB"/>
    <property type="match status" value="1"/>
</dbReference>
<feature type="transmembrane region" description="Helical" evidence="6">
    <location>
        <begin position="423"/>
        <end position="443"/>
    </location>
</feature>
<feature type="transmembrane region" description="Helical" evidence="6">
    <location>
        <begin position="57"/>
        <end position="77"/>
    </location>
</feature>
<evidence type="ECO:0000313" key="8">
    <source>
        <dbReference type="EMBL" id="ABI51751.1"/>
    </source>
</evidence>
<evidence type="ECO:0000256" key="3">
    <source>
        <dbReference type="ARBA" id="ARBA00022989"/>
    </source>
</evidence>
<feature type="transmembrane region" description="Helical" evidence="6">
    <location>
        <begin position="487"/>
        <end position="508"/>
    </location>
</feature>
<dbReference type="GO" id="GO:0004129">
    <property type="term" value="F:cytochrome-c oxidase activity"/>
    <property type="evidence" value="ECO:0007669"/>
    <property type="project" value="UniProtKB-EC"/>
</dbReference>
<feature type="transmembrane region" description="Helical" evidence="6">
    <location>
        <begin position="455"/>
        <end position="475"/>
    </location>
</feature>
<feature type="transmembrane region" description="Helical" evidence="6">
    <location>
        <begin position="559"/>
        <end position="580"/>
    </location>
</feature>
<comment type="function">
    <text evidence="5">Component of the cytochrome c oxidase, the last enzyme in the mitochondrial electron transport chain which drives oxidative phosphorylation. The respiratory chain contains 3 multisubunit complexes succinate dehydrogenase (complex II, CII), ubiquinol-cytochrome c oxidoreductase (cytochrome b-c1 complex, complex III, CIII) and cytochrome c oxidase (complex IV, CIV), that cooperate to transfer electrons derived from NADH and succinate to molecular oxygen, creating an electrochemical gradient over the inner membrane that drives transmembrane transport and the ATP synthase. Cytochrome c oxidase is the component of the respiratory chain that catalyzes the reduction of oxygen to water. Electrons originating from reduced cytochrome c in the intermembrane space (IMS) are transferred via the dinuclear copper A center (CU(A)) of subunit 2 and heme A of subunit 1 to the active site in subunit 1, a binuclear center (BNC) formed by heme A3 and copper B (CU(B)). The BNC reduces molecular oxygen to 2 water molecules using 4 electrons from cytochrome c in the IMS and 4 protons from the mitochondrial matrix.</text>
</comment>
<accession>Q09F00</accession>
<dbReference type="SUPFAM" id="SSF81442">
    <property type="entry name" value="Cytochrome c oxidase subunit I-like"/>
    <property type="match status" value="1"/>
</dbReference>
<keyword evidence="5" id="KW-0813">Transport</keyword>
<keyword evidence="3 6" id="KW-1133">Transmembrane helix</keyword>
<dbReference type="GO" id="GO:0006123">
    <property type="term" value="P:mitochondrial electron transport, cytochrome c to oxygen"/>
    <property type="evidence" value="ECO:0007669"/>
    <property type="project" value="TreeGrafter"/>
</dbReference>
<feature type="domain" description="Cytochrome oxidase subunit I profile" evidence="7">
    <location>
        <begin position="35"/>
        <end position="625"/>
    </location>
</feature>
<keyword evidence="2 5" id="KW-0812">Transmembrane</keyword>
<evidence type="ECO:0000256" key="4">
    <source>
        <dbReference type="ARBA" id="ARBA00023136"/>
    </source>
</evidence>
<dbReference type="UniPathway" id="UPA00705"/>
<keyword evidence="5" id="KW-0408">Iron</keyword>